<keyword evidence="5" id="KW-0665">Pyrimidine biosynthesis</keyword>
<proteinExistence type="predicted"/>
<dbReference type="EMBL" id="CP003282">
    <property type="protein sequence ID" value="AFG36639.1"/>
    <property type="molecule type" value="Genomic_DNA"/>
</dbReference>
<organism evidence="8 9">
    <name type="scientific">Spirochaeta africana (strain ATCC 700263 / DSM 8902 / Z-7692)</name>
    <dbReference type="NCBI Taxonomy" id="889378"/>
    <lineage>
        <taxon>Bacteria</taxon>
        <taxon>Pseudomonadati</taxon>
        <taxon>Spirochaetota</taxon>
        <taxon>Spirochaetia</taxon>
        <taxon>Spirochaetales</taxon>
        <taxon>Spirochaetaceae</taxon>
        <taxon>Spirochaeta</taxon>
    </lineage>
</organism>
<dbReference type="InterPro" id="IPR050074">
    <property type="entry name" value="DHO_dehydrogenase"/>
</dbReference>
<dbReference type="eggNOG" id="COG0167">
    <property type="taxonomic scope" value="Bacteria"/>
</dbReference>
<comment type="pathway">
    <text evidence="2">Pyrimidine metabolism; UMP biosynthesis via de novo pathway.</text>
</comment>
<evidence type="ECO:0000256" key="3">
    <source>
        <dbReference type="ARBA" id="ARBA00022630"/>
    </source>
</evidence>
<comment type="cofactor">
    <cofactor evidence="1">
        <name>FMN</name>
        <dbReference type="ChEBI" id="CHEBI:58210"/>
    </cofactor>
</comment>
<evidence type="ECO:0000256" key="4">
    <source>
        <dbReference type="ARBA" id="ARBA00022643"/>
    </source>
</evidence>
<dbReference type="RefSeq" id="WP_014454636.1">
    <property type="nucleotide sequence ID" value="NC_017098.1"/>
</dbReference>
<keyword evidence="3" id="KW-0285">Flavoprotein</keyword>
<evidence type="ECO:0000256" key="1">
    <source>
        <dbReference type="ARBA" id="ARBA00001917"/>
    </source>
</evidence>
<dbReference type="InterPro" id="IPR013785">
    <property type="entry name" value="Aldolase_TIM"/>
</dbReference>
<dbReference type="OrthoDB" id="9794954at2"/>
<dbReference type="HOGENOM" id="CLU_042042_4_0_12"/>
<reference evidence="9" key="1">
    <citation type="journal article" date="2013" name="Stand. Genomic Sci.">
        <title>Complete genome sequence of the halophilic bacterium Spirochaeta africana type strain (Z-7692(T)) from the alkaline Lake Magadi in the East African Rift.</title>
        <authorList>
            <person name="Liolos K."/>
            <person name="Abt B."/>
            <person name="Scheuner C."/>
            <person name="Teshima H."/>
            <person name="Held B."/>
            <person name="Lapidus A."/>
            <person name="Nolan M."/>
            <person name="Lucas S."/>
            <person name="Deshpande S."/>
            <person name="Cheng J.F."/>
            <person name="Tapia R."/>
            <person name="Goodwin L.A."/>
            <person name="Pitluck S."/>
            <person name="Pagani I."/>
            <person name="Ivanova N."/>
            <person name="Mavromatis K."/>
            <person name="Mikhailova N."/>
            <person name="Huntemann M."/>
            <person name="Pati A."/>
            <person name="Chen A."/>
            <person name="Palaniappan K."/>
            <person name="Land M."/>
            <person name="Rohde M."/>
            <person name="Tindall B.J."/>
            <person name="Detter J.C."/>
            <person name="Goker M."/>
            <person name="Bristow J."/>
            <person name="Eisen J.A."/>
            <person name="Markowitz V."/>
            <person name="Hugenholtz P."/>
            <person name="Woyke T."/>
            <person name="Klenk H.P."/>
            <person name="Kyrpides N.C."/>
        </authorList>
    </citation>
    <scope>NUCLEOTIDE SEQUENCE</scope>
    <source>
        <strain evidence="9">ATCC 700263 / DSM 8902 / Z-7692</strain>
    </source>
</reference>
<evidence type="ECO:0000313" key="8">
    <source>
        <dbReference type="EMBL" id="AFG36639.1"/>
    </source>
</evidence>
<dbReference type="UniPathway" id="UPA00070"/>
<dbReference type="STRING" id="889378.Spiaf_0536"/>
<evidence type="ECO:0000259" key="7">
    <source>
        <dbReference type="Pfam" id="PF01180"/>
    </source>
</evidence>
<dbReference type="GO" id="GO:0006207">
    <property type="term" value="P:'de novo' pyrimidine nucleobase biosynthetic process"/>
    <property type="evidence" value="ECO:0007669"/>
    <property type="project" value="TreeGrafter"/>
</dbReference>
<dbReference type="AlphaFoldDB" id="H9UGJ6"/>
<evidence type="ECO:0000256" key="5">
    <source>
        <dbReference type="ARBA" id="ARBA00022975"/>
    </source>
</evidence>
<evidence type="ECO:0000313" key="9">
    <source>
        <dbReference type="Proteomes" id="UP000007383"/>
    </source>
</evidence>
<gene>
    <name evidence="8" type="ordered locus">Spiaf_0536</name>
</gene>
<dbReference type="Pfam" id="PF01180">
    <property type="entry name" value="DHO_dh"/>
    <property type="match status" value="1"/>
</dbReference>
<dbReference type="PATRIC" id="fig|889378.3.peg.547"/>
<protein>
    <submittedName>
        <fullName evidence="8">Dihydroorotate dehydrogenase</fullName>
    </submittedName>
</protein>
<feature type="domain" description="Dihydroorotate dehydrogenase catalytic" evidence="7">
    <location>
        <begin position="5"/>
        <end position="284"/>
    </location>
</feature>
<dbReference type="PIRSF" id="PIRSF000164">
    <property type="entry name" value="DHO_oxidase"/>
    <property type="match status" value="1"/>
</dbReference>
<evidence type="ECO:0000256" key="2">
    <source>
        <dbReference type="ARBA" id="ARBA00004725"/>
    </source>
</evidence>
<keyword evidence="9" id="KW-1185">Reference proteome</keyword>
<evidence type="ECO:0000256" key="6">
    <source>
        <dbReference type="ARBA" id="ARBA00023002"/>
    </source>
</evidence>
<accession>H9UGJ6</accession>
<dbReference type="PANTHER" id="PTHR48109:SF3">
    <property type="entry name" value="SLL0744 PROTEIN"/>
    <property type="match status" value="1"/>
</dbReference>
<dbReference type="KEGG" id="sfc:Spiaf_0536"/>
<keyword evidence="6" id="KW-0560">Oxidoreductase</keyword>
<dbReference type="Proteomes" id="UP000007383">
    <property type="component" value="Chromosome"/>
</dbReference>
<dbReference type="GO" id="GO:0005737">
    <property type="term" value="C:cytoplasm"/>
    <property type="evidence" value="ECO:0007669"/>
    <property type="project" value="InterPro"/>
</dbReference>
<dbReference type="InterPro" id="IPR012135">
    <property type="entry name" value="Dihydroorotate_DH_1_2"/>
</dbReference>
<name>H9UGJ6_SPIAZ</name>
<dbReference type="Gene3D" id="3.20.20.70">
    <property type="entry name" value="Aldolase class I"/>
    <property type="match status" value="1"/>
</dbReference>
<dbReference type="GO" id="GO:0044205">
    <property type="term" value="P:'de novo' UMP biosynthetic process"/>
    <property type="evidence" value="ECO:0007669"/>
    <property type="project" value="UniProtKB-UniPathway"/>
</dbReference>
<dbReference type="SUPFAM" id="SSF51395">
    <property type="entry name" value="FMN-linked oxidoreductases"/>
    <property type="match status" value="1"/>
</dbReference>
<sequence>MSNIKVQYLGLNLANPVIVSSSGLTGTADKIAACEDAGAGACVIKSLFQEEIDSTVHSLQHSSHPEGADYAAALQTGFDLERYCTIIRNARERTGFPVIGSLNAFRHEWWVERLPQLEAAGAHAIELNLARLPSDADTDEAHIRRWYADAVREAAASVKIPIAVKISPYFTSIPLMVDELHKSGAAAVVLFNRLYQFDINIDDFALRSGPPFSTRADIGQTLRWISLLYGRTRMQLAASGGIHHGDDLIKVLLAGAQAGQLCSTLYKNGLAQIGTVITRLQQYMDQHHFSDISQLRGKVSQQRSSIPEDFERIQYIRSLTGSQD</sequence>
<dbReference type="GO" id="GO:0004152">
    <property type="term" value="F:dihydroorotate dehydrogenase activity"/>
    <property type="evidence" value="ECO:0007669"/>
    <property type="project" value="InterPro"/>
</dbReference>
<dbReference type="InterPro" id="IPR005720">
    <property type="entry name" value="Dihydroorotate_DH_cat"/>
</dbReference>
<dbReference type="PANTHER" id="PTHR48109">
    <property type="entry name" value="DIHYDROOROTATE DEHYDROGENASE (QUINONE), MITOCHONDRIAL-RELATED"/>
    <property type="match status" value="1"/>
</dbReference>
<keyword evidence="4" id="KW-0288">FMN</keyword>
<dbReference type="NCBIfam" id="NF005741">
    <property type="entry name" value="PRK07565.1"/>
    <property type="match status" value="1"/>
</dbReference>